<accession>A0A481Z416</accession>
<dbReference type="EMBL" id="MK500495">
    <property type="protein sequence ID" value="QBK90648.1"/>
    <property type="molecule type" value="Genomic_DNA"/>
</dbReference>
<protein>
    <submittedName>
        <fullName evidence="1">Uncharacterized protein</fullName>
    </submittedName>
</protein>
<gene>
    <name evidence="1" type="ORF">LCPAC104_01450</name>
</gene>
<sequence length="184" mass="22231">MEINNSFELKIKLNIPYLLYYFSIFSKDKKYTLEKCHPYIIYGIKTRLQFYIFQKINRNIRIFLRIKNEENKLYLFSSFYEDSKYLNGKISREDVKNKINFIIYNNLEYIFITSINNIPNLNNKHILNKLEINKDYFPCISSIDSSNKDKNIYIRPIYSNNFISLKNMKYSIFVLIDEISGKNL</sequence>
<proteinExistence type="predicted"/>
<organism evidence="1">
    <name type="scientific">Pithovirus LCPAC104</name>
    <dbReference type="NCBI Taxonomy" id="2506589"/>
    <lineage>
        <taxon>Viruses</taxon>
        <taxon>Pithoviruses</taxon>
    </lineage>
</organism>
<evidence type="ECO:0000313" key="1">
    <source>
        <dbReference type="EMBL" id="QBK90648.1"/>
    </source>
</evidence>
<reference evidence="1" key="1">
    <citation type="journal article" date="2019" name="MBio">
        <title>Virus Genomes from Deep Sea Sediments Expand the Ocean Megavirome and Support Independent Origins of Viral Gigantism.</title>
        <authorList>
            <person name="Backstrom D."/>
            <person name="Yutin N."/>
            <person name="Jorgensen S.L."/>
            <person name="Dharamshi J."/>
            <person name="Homa F."/>
            <person name="Zaremba-Niedwiedzka K."/>
            <person name="Spang A."/>
            <person name="Wolf Y.I."/>
            <person name="Koonin E.V."/>
            <person name="Ettema T.J."/>
        </authorList>
    </citation>
    <scope>NUCLEOTIDE SEQUENCE</scope>
</reference>
<name>A0A481Z416_9VIRU</name>